<dbReference type="EMBL" id="JBHSMA010000002">
    <property type="protein sequence ID" value="MFC5409589.1"/>
    <property type="molecule type" value="Genomic_DNA"/>
</dbReference>
<dbReference type="InterPro" id="IPR029753">
    <property type="entry name" value="D-isomer_DH_CS"/>
</dbReference>
<dbReference type="InterPro" id="IPR058205">
    <property type="entry name" value="D-LDH-like"/>
</dbReference>
<dbReference type="RefSeq" id="WP_379843781.1">
    <property type="nucleotide sequence ID" value="NZ_JBHSMA010000002.1"/>
</dbReference>
<name>A0ABW0I836_9BACT</name>
<dbReference type="Pfam" id="PF02826">
    <property type="entry name" value="2-Hacid_dh_C"/>
    <property type="match status" value="1"/>
</dbReference>
<keyword evidence="2 4" id="KW-0560">Oxidoreductase</keyword>
<dbReference type="EC" id="1.1.1.28" evidence="7"/>
<comment type="similarity">
    <text evidence="1 4">Belongs to the D-isomer specific 2-hydroxyacid dehydrogenase family.</text>
</comment>
<accession>A0ABW0I836</accession>
<dbReference type="Gene3D" id="3.40.50.720">
    <property type="entry name" value="NAD(P)-binding Rossmann-like Domain"/>
    <property type="match status" value="2"/>
</dbReference>
<dbReference type="PROSITE" id="PS00671">
    <property type="entry name" value="D_2_HYDROXYACID_DH_3"/>
    <property type="match status" value="1"/>
</dbReference>
<evidence type="ECO:0000256" key="2">
    <source>
        <dbReference type="ARBA" id="ARBA00023002"/>
    </source>
</evidence>
<dbReference type="PANTHER" id="PTHR43026">
    <property type="entry name" value="2-HYDROXYACID DEHYDROGENASE HOMOLOG 1-RELATED"/>
    <property type="match status" value="1"/>
</dbReference>
<dbReference type="SUPFAM" id="SSF52283">
    <property type="entry name" value="Formate/glycerate dehydrogenase catalytic domain-like"/>
    <property type="match status" value="1"/>
</dbReference>
<proteinExistence type="inferred from homology"/>
<dbReference type="InterPro" id="IPR006140">
    <property type="entry name" value="D-isomer_DH_NAD-bd"/>
</dbReference>
<evidence type="ECO:0000259" key="5">
    <source>
        <dbReference type="Pfam" id="PF00389"/>
    </source>
</evidence>
<gene>
    <name evidence="7" type="ORF">ACFPMF_09740</name>
</gene>
<feature type="domain" description="D-isomer specific 2-hydroxyacid dehydrogenase NAD-binding" evidence="6">
    <location>
        <begin position="108"/>
        <end position="295"/>
    </location>
</feature>
<dbReference type="GO" id="GO:0008720">
    <property type="term" value="F:D-lactate dehydrogenase (NAD+) activity"/>
    <property type="evidence" value="ECO:0007669"/>
    <property type="project" value="UniProtKB-EC"/>
</dbReference>
<dbReference type="CDD" id="cd12183">
    <property type="entry name" value="LDH_like_2"/>
    <property type="match status" value="1"/>
</dbReference>
<evidence type="ECO:0000313" key="7">
    <source>
        <dbReference type="EMBL" id="MFC5409589.1"/>
    </source>
</evidence>
<evidence type="ECO:0000313" key="8">
    <source>
        <dbReference type="Proteomes" id="UP001596106"/>
    </source>
</evidence>
<comment type="caution">
    <text evidence="7">The sequence shown here is derived from an EMBL/GenBank/DDBJ whole genome shotgun (WGS) entry which is preliminary data.</text>
</comment>
<dbReference type="SUPFAM" id="SSF51735">
    <property type="entry name" value="NAD(P)-binding Rossmann-fold domains"/>
    <property type="match status" value="1"/>
</dbReference>
<dbReference type="InterPro" id="IPR029752">
    <property type="entry name" value="D-isomer_DH_CS1"/>
</dbReference>
<sequence length="337" mass="37063">MKIAFFSAADYEREWFVRLQGHHDITFIEESLTEQTSELAAGHKAVCGFVQDDLSEPVLQKICNLGVELVAMRSVGLDNVDLAAAEAMGLTVLNVPGYSPYSVAEHGVALLMALVRQIPTAHQRILRGDFSINGLTGQDLHGKTVGVIGTGRIGEVFGRIMLGFGCRVLAYDIKPNPNLMNGEIHYVSLATLLGESDVVALYCPLTPQTFHLLNTETLSQLKPTALVVNLGRGKLVDTEALLDALDNSRLAGYATDVYAEEKQWFHRDFSDKPITDALLNRLRLHPRVLLTAHQGFLTQEALQEIARSIILQISYQEYNWEKPGAKRRPGPASQSGS</sequence>
<evidence type="ECO:0000256" key="3">
    <source>
        <dbReference type="ARBA" id="ARBA00023027"/>
    </source>
</evidence>
<feature type="domain" description="D-isomer specific 2-hydroxyacid dehydrogenase catalytic" evidence="5">
    <location>
        <begin position="5"/>
        <end position="313"/>
    </location>
</feature>
<dbReference type="PANTHER" id="PTHR43026:SF1">
    <property type="entry name" value="2-HYDROXYACID DEHYDROGENASE HOMOLOG 1-RELATED"/>
    <property type="match status" value="1"/>
</dbReference>
<organism evidence="7 8">
    <name type="scientific">Larkinella bovis</name>
    <dbReference type="NCBI Taxonomy" id="683041"/>
    <lineage>
        <taxon>Bacteria</taxon>
        <taxon>Pseudomonadati</taxon>
        <taxon>Bacteroidota</taxon>
        <taxon>Cytophagia</taxon>
        <taxon>Cytophagales</taxon>
        <taxon>Spirosomataceae</taxon>
        <taxon>Larkinella</taxon>
    </lineage>
</organism>
<dbReference type="Proteomes" id="UP001596106">
    <property type="component" value="Unassembled WGS sequence"/>
</dbReference>
<evidence type="ECO:0000259" key="6">
    <source>
        <dbReference type="Pfam" id="PF02826"/>
    </source>
</evidence>
<dbReference type="InterPro" id="IPR036291">
    <property type="entry name" value="NAD(P)-bd_dom_sf"/>
</dbReference>
<dbReference type="InterPro" id="IPR006139">
    <property type="entry name" value="D-isomer_2_OHA_DH_cat_dom"/>
</dbReference>
<keyword evidence="8" id="KW-1185">Reference proteome</keyword>
<keyword evidence="3" id="KW-0520">NAD</keyword>
<dbReference type="PROSITE" id="PS00065">
    <property type="entry name" value="D_2_HYDROXYACID_DH_1"/>
    <property type="match status" value="1"/>
</dbReference>
<reference evidence="8" key="1">
    <citation type="journal article" date="2019" name="Int. J. Syst. Evol. Microbiol.">
        <title>The Global Catalogue of Microorganisms (GCM) 10K type strain sequencing project: providing services to taxonomists for standard genome sequencing and annotation.</title>
        <authorList>
            <consortium name="The Broad Institute Genomics Platform"/>
            <consortium name="The Broad Institute Genome Sequencing Center for Infectious Disease"/>
            <person name="Wu L."/>
            <person name="Ma J."/>
        </authorList>
    </citation>
    <scope>NUCLEOTIDE SEQUENCE [LARGE SCALE GENOMIC DNA]</scope>
    <source>
        <strain evidence="8">CCUG 55250</strain>
    </source>
</reference>
<protein>
    <submittedName>
        <fullName evidence="7">2-hydroxyacid dehydrogenase</fullName>
        <ecNumber evidence="7">1.1.1.28</ecNumber>
    </submittedName>
</protein>
<dbReference type="Pfam" id="PF00389">
    <property type="entry name" value="2-Hacid_dh"/>
    <property type="match status" value="1"/>
</dbReference>
<evidence type="ECO:0000256" key="1">
    <source>
        <dbReference type="ARBA" id="ARBA00005854"/>
    </source>
</evidence>
<evidence type="ECO:0000256" key="4">
    <source>
        <dbReference type="RuleBase" id="RU003719"/>
    </source>
</evidence>